<dbReference type="AlphaFoldDB" id="J4GN12"/>
<gene>
    <name evidence="2" type="ORF">FIBRA_02661</name>
</gene>
<proteinExistence type="predicted"/>
<reference evidence="2 3" key="1">
    <citation type="journal article" date="2012" name="Appl. Environ. Microbiol.">
        <title>Short-read sequencing for genomic analysis of the brown rot fungus Fibroporia radiculosa.</title>
        <authorList>
            <person name="Tang J.D."/>
            <person name="Perkins A.D."/>
            <person name="Sonstegard T.S."/>
            <person name="Schroeder S.G."/>
            <person name="Burgess S.C."/>
            <person name="Diehl S.V."/>
        </authorList>
    </citation>
    <scope>NUCLEOTIDE SEQUENCE [LARGE SCALE GENOMIC DNA]</scope>
    <source>
        <strain evidence="2 3">TFFH 294</strain>
    </source>
</reference>
<feature type="transmembrane region" description="Helical" evidence="1">
    <location>
        <begin position="369"/>
        <end position="389"/>
    </location>
</feature>
<dbReference type="RefSeq" id="XP_012179908.1">
    <property type="nucleotide sequence ID" value="XM_012324518.1"/>
</dbReference>
<evidence type="ECO:0000313" key="3">
    <source>
        <dbReference type="Proteomes" id="UP000006352"/>
    </source>
</evidence>
<keyword evidence="1" id="KW-1133">Transmembrane helix</keyword>
<protein>
    <submittedName>
        <fullName evidence="2">Uncharacterized protein</fullName>
    </submittedName>
</protein>
<organism evidence="2 3">
    <name type="scientific">Fibroporia radiculosa</name>
    <dbReference type="NCBI Taxonomy" id="599839"/>
    <lineage>
        <taxon>Eukaryota</taxon>
        <taxon>Fungi</taxon>
        <taxon>Dikarya</taxon>
        <taxon>Basidiomycota</taxon>
        <taxon>Agaricomycotina</taxon>
        <taxon>Agaricomycetes</taxon>
        <taxon>Polyporales</taxon>
        <taxon>Fibroporiaceae</taxon>
        <taxon>Fibroporia</taxon>
    </lineage>
</organism>
<dbReference type="EMBL" id="HE796995">
    <property type="protein sequence ID" value="CCM00625.1"/>
    <property type="molecule type" value="Genomic_DNA"/>
</dbReference>
<dbReference type="STRING" id="599839.J4GN12"/>
<evidence type="ECO:0000313" key="2">
    <source>
        <dbReference type="EMBL" id="CCM00625.1"/>
    </source>
</evidence>
<evidence type="ECO:0000256" key="1">
    <source>
        <dbReference type="SAM" id="Phobius"/>
    </source>
</evidence>
<keyword evidence="3" id="KW-1185">Reference proteome</keyword>
<dbReference type="Proteomes" id="UP000006352">
    <property type="component" value="Unassembled WGS sequence"/>
</dbReference>
<keyword evidence="1" id="KW-0472">Membrane</keyword>
<sequence>MPTFLGNVSDQQTLNNIETYAWPLVYELAPYIAGTRGQSTPGLFNNTLYDVLAKNNGVGEVQTNATSANVTCGFLPNTTIQATKNNIVNTTMFGTVANSWNVEAVYNSYSVSFEFSQMLNNTIIKLSSGWNLGGSGVSTNCPQGRDILFVVSANVSDSNGAFKSSVNFPKDYPLISNTTLLYEISLIGCTLSWSQQTALVDVQTNELVGLEPSSTKLSSIWNTWEPTKPYGDCTALGFSLADQHVDLWAAMFNNAPEWLGLGTFYGQESFLDGSGYTNNAPDIVEQNLMESVGLFPGTSIQTTVTLDRFENALANLTASLYWAESRILPSMRSYQMGMQQLNLANNGLFSVVNGSVVVTQLAARLNLNILPISMGLAASFVLLVLSVLLTRGKRDDDIAVQSFGILDLAWLISKQYELREIVGRVENPTIDNLRAAGMTPVNIVRRKTYKENIYMGLDLDQNNSSTTIVG</sequence>
<dbReference type="HOGENOM" id="CLU_581452_0_0_1"/>
<accession>J4GN12</accession>
<dbReference type="OrthoDB" id="2803850at2759"/>
<dbReference type="GeneID" id="24095536"/>
<keyword evidence="1" id="KW-0812">Transmembrane</keyword>
<name>J4GN12_9APHY</name>
<dbReference type="InParanoid" id="J4GN12"/>